<reference evidence="4" key="1">
    <citation type="submission" date="2021-01" db="EMBL/GenBank/DDBJ databases">
        <authorList>
            <person name="Corre E."/>
            <person name="Pelletier E."/>
            <person name="Niang G."/>
            <person name="Scheremetjew M."/>
            <person name="Finn R."/>
            <person name="Kale V."/>
            <person name="Holt S."/>
            <person name="Cochrane G."/>
            <person name="Meng A."/>
            <person name="Brown T."/>
            <person name="Cohen L."/>
        </authorList>
    </citation>
    <scope>NUCLEOTIDE SEQUENCE</scope>
    <source>
        <strain evidence="4">CCMP127</strain>
    </source>
</reference>
<keyword evidence="1" id="KW-0813">Transport</keyword>
<name>A0A7S3KXF9_9STRA</name>
<feature type="region of interest" description="Disordered" evidence="2">
    <location>
        <begin position="1"/>
        <end position="45"/>
    </location>
</feature>
<keyword evidence="1" id="KW-0999">Mitochondrion inner membrane</keyword>
<dbReference type="AlphaFoldDB" id="A0A7S3KXF9"/>
<evidence type="ECO:0000256" key="2">
    <source>
        <dbReference type="SAM" id="MobiDB-lite"/>
    </source>
</evidence>
<evidence type="ECO:0000256" key="1">
    <source>
        <dbReference type="RuleBase" id="RU367043"/>
    </source>
</evidence>
<evidence type="ECO:0000259" key="3">
    <source>
        <dbReference type="Pfam" id="PF02953"/>
    </source>
</evidence>
<keyword evidence="1" id="KW-0653">Protein transport</keyword>
<keyword evidence="1" id="KW-0811">Translocation</keyword>
<dbReference type="GO" id="GO:0005743">
    <property type="term" value="C:mitochondrial inner membrane"/>
    <property type="evidence" value="ECO:0007669"/>
    <property type="project" value="UniProtKB-SubCell"/>
</dbReference>
<comment type="function">
    <text evidence="1">Mitochondrial intermembrane chaperone that participates in the import and insertion of some multi-pass transmembrane proteins into the mitochondrial inner membrane. Also required for the transfer of beta-barrel precursors from the TOM complex to the sorting and assembly machinery (SAM complex) of the outer membrane. Acts as a chaperone-like protein that protects the hydrophobic precursors from aggregation and guide them through the mitochondrial intermembrane space.</text>
</comment>
<dbReference type="EMBL" id="HBIM01002432">
    <property type="protein sequence ID" value="CAE0403932.1"/>
    <property type="molecule type" value="Transcribed_RNA"/>
</dbReference>
<dbReference type="Pfam" id="PF02953">
    <property type="entry name" value="zf-Tim10_DDP"/>
    <property type="match status" value="1"/>
</dbReference>
<dbReference type="SUPFAM" id="SSF144122">
    <property type="entry name" value="Tim10-like"/>
    <property type="match status" value="1"/>
</dbReference>
<comment type="subcellular location">
    <subcellularLocation>
        <location evidence="1">Mitochondrion inner membrane</location>
        <topology evidence="1">Peripheral membrane protein</topology>
        <orientation evidence="1">Intermembrane side</orientation>
    </subcellularLocation>
</comment>
<sequence length="125" mass="13065">MSWFGGGSKEEPAEKSFDMGESGHDMPMQSVSGGGGGGGGGGLGDMQQFGMALQQQVLIQQAITDMSDRAFVKCITGSIKDGHLTGKEVACIQAATNKWLDTNELLMGRLARKSQQAAQGQGGFH</sequence>
<feature type="compositionally biased region" description="Basic and acidic residues" evidence="2">
    <location>
        <begin position="8"/>
        <end position="24"/>
    </location>
</feature>
<protein>
    <recommendedName>
        <fullName evidence="1">Mitochondrial import inner membrane translocase subunit</fullName>
    </recommendedName>
</protein>
<keyword evidence="1" id="KW-0472">Membrane</keyword>
<evidence type="ECO:0000313" key="4">
    <source>
        <dbReference type="EMBL" id="CAE0403932.1"/>
    </source>
</evidence>
<dbReference type="GO" id="GO:0015031">
    <property type="term" value="P:protein transport"/>
    <property type="evidence" value="ECO:0007669"/>
    <property type="project" value="UniProtKB-KW"/>
</dbReference>
<proteinExistence type="inferred from homology"/>
<keyword evidence="1" id="KW-1015">Disulfide bond</keyword>
<feature type="domain" description="Tim10-like" evidence="3">
    <location>
        <begin position="48"/>
        <end position="111"/>
    </location>
</feature>
<gene>
    <name evidence="4" type="ORF">ACOF00016_LOCUS2120</name>
</gene>
<dbReference type="InterPro" id="IPR004217">
    <property type="entry name" value="Tim10-like"/>
</dbReference>
<accession>A0A7S3KXF9</accession>
<dbReference type="InterPro" id="IPR035427">
    <property type="entry name" value="Tim10-like_dom_sf"/>
</dbReference>
<comment type="subunit">
    <text evidence="1">Heterohexamer.</text>
</comment>
<dbReference type="Gene3D" id="1.10.287.810">
    <property type="entry name" value="Mitochondrial import inner membrane translocase subunit tim13 like domains"/>
    <property type="match status" value="1"/>
</dbReference>
<organism evidence="4">
    <name type="scientific">Amphora coffeiformis</name>
    <dbReference type="NCBI Taxonomy" id="265554"/>
    <lineage>
        <taxon>Eukaryota</taxon>
        <taxon>Sar</taxon>
        <taxon>Stramenopiles</taxon>
        <taxon>Ochrophyta</taxon>
        <taxon>Bacillariophyta</taxon>
        <taxon>Bacillariophyceae</taxon>
        <taxon>Bacillariophycidae</taxon>
        <taxon>Thalassiophysales</taxon>
        <taxon>Catenulaceae</taxon>
        <taxon>Amphora</taxon>
    </lineage>
</organism>
<comment type="similarity">
    <text evidence="1">Belongs to the small Tim family.</text>
</comment>
<keyword evidence="1" id="KW-0143">Chaperone</keyword>
<feature type="compositionally biased region" description="Gly residues" evidence="2">
    <location>
        <begin position="32"/>
        <end position="44"/>
    </location>
</feature>
<keyword evidence="1" id="KW-0496">Mitochondrion</keyword>
<comment type="domain">
    <text evidence="1">The twin CX3C motif contains 4 conserved Cys residues that form 2 disulfide bonds in the mitochondrial intermembrane space.</text>
</comment>